<dbReference type="Proteomes" id="UP000887565">
    <property type="component" value="Unplaced"/>
</dbReference>
<dbReference type="AlphaFoldDB" id="A0A915HR80"/>
<proteinExistence type="predicted"/>
<evidence type="ECO:0000313" key="2">
    <source>
        <dbReference type="WBParaSite" id="nRc.2.0.1.t04026-RA"/>
    </source>
</evidence>
<sequence length="78" mass="8661">MFLISETFLASEMRSGKVDVEFNVKIAFVAGRPGARHSFTNDAPNSALKNLCIKNGWTKGRKHSTILQFQNLATCCEL</sequence>
<name>A0A915HR80_ROMCU</name>
<organism evidence="1 2">
    <name type="scientific">Romanomermis culicivorax</name>
    <name type="common">Nematode worm</name>
    <dbReference type="NCBI Taxonomy" id="13658"/>
    <lineage>
        <taxon>Eukaryota</taxon>
        <taxon>Metazoa</taxon>
        <taxon>Ecdysozoa</taxon>
        <taxon>Nematoda</taxon>
        <taxon>Enoplea</taxon>
        <taxon>Dorylaimia</taxon>
        <taxon>Mermithida</taxon>
        <taxon>Mermithoidea</taxon>
        <taxon>Mermithidae</taxon>
        <taxon>Romanomermis</taxon>
    </lineage>
</organism>
<evidence type="ECO:0000313" key="1">
    <source>
        <dbReference type="Proteomes" id="UP000887565"/>
    </source>
</evidence>
<keyword evidence="1" id="KW-1185">Reference proteome</keyword>
<protein>
    <submittedName>
        <fullName evidence="2">Uncharacterized protein</fullName>
    </submittedName>
</protein>
<reference evidence="2" key="1">
    <citation type="submission" date="2022-11" db="UniProtKB">
        <authorList>
            <consortium name="WormBaseParasite"/>
        </authorList>
    </citation>
    <scope>IDENTIFICATION</scope>
</reference>
<dbReference type="WBParaSite" id="nRc.2.0.1.t04026-RA">
    <property type="protein sequence ID" value="nRc.2.0.1.t04026-RA"/>
    <property type="gene ID" value="nRc.2.0.1.g04026"/>
</dbReference>
<accession>A0A915HR80</accession>